<dbReference type="GO" id="GO:0007264">
    <property type="term" value="P:small GTPase-mediated signal transduction"/>
    <property type="evidence" value="ECO:0007669"/>
    <property type="project" value="InterPro"/>
</dbReference>
<dbReference type="Proteomes" id="UP000580879">
    <property type="component" value="Unassembled WGS sequence"/>
</dbReference>
<feature type="non-terminal residue" evidence="2">
    <location>
        <position position="1"/>
    </location>
</feature>
<dbReference type="GO" id="GO:0031267">
    <property type="term" value="F:small GTPase binding"/>
    <property type="evidence" value="ECO:0007669"/>
    <property type="project" value="InterPro"/>
</dbReference>
<dbReference type="GO" id="GO:0006897">
    <property type="term" value="P:endocytosis"/>
    <property type="evidence" value="ECO:0007669"/>
    <property type="project" value="TreeGrafter"/>
</dbReference>
<dbReference type="GO" id="GO:0005096">
    <property type="term" value="F:GTPase activator activity"/>
    <property type="evidence" value="ECO:0007669"/>
    <property type="project" value="InterPro"/>
</dbReference>
<accession>A0A7K6R0U6</accession>
<evidence type="ECO:0000256" key="1">
    <source>
        <dbReference type="SAM" id="MobiDB-lite"/>
    </source>
</evidence>
<sequence length="77" mass="8725">CFLLPTSSPSEHPLVEHSVGLAFTPSSEEISPTKFPRLFSTIEPSPHHDSLYEPPDRVSDDEKAHEEKKGKRKKKEK</sequence>
<evidence type="ECO:0000313" key="3">
    <source>
        <dbReference type="Proteomes" id="UP000580879"/>
    </source>
</evidence>
<feature type="compositionally biased region" description="Basic and acidic residues" evidence="1">
    <location>
        <begin position="45"/>
        <end position="69"/>
    </location>
</feature>
<evidence type="ECO:0000313" key="2">
    <source>
        <dbReference type="EMBL" id="NWW78705.1"/>
    </source>
</evidence>
<dbReference type="GO" id="GO:0016020">
    <property type="term" value="C:membrane"/>
    <property type="evidence" value="ECO:0007669"/>
    <property type="project" value="TreeGrafter"/>
</dbReference>
<dbReference type="AlphaFoldDB" id="A0A7K6R0U6"/>
<reference evidence="2 3" key="1">
    <citation type="submission" date="2019-09" db="EMBL/GenBank/DDBJ databases">
        <title>Bird 10,000 Genomes (B10K) Project - Family phase.</title>
        <authorList>
            <person name="Zhang G."/>
        </authorList>
    </citation>
    <scope>NUCLEOTIDE SEQUENCE [LARGE SCALE GENOMIC DNA]</scope>
    <source>
        <strain evidence="2">B10K-DU-029-53</strain>
    </source>
</reference>
<protein>
    <submittedName>
        <fullName evidence="2">RBP1 protein</fullName>
    </submittedName>
</protein>
<feature type="non-terminal residue" evidence="2">
    <location>
        <position position="77"/>
    </location>
</feature>
<dbReference type="OrthoDB" id="10033734at2759"/>
<gene>
    <name evidence="2" type="primary">Ralbp1_0</name>
    <name evidence="2" type="ORF">CLIRUF_R04123</name>
</gene>
<feature type="region of interest" description="Disordered" evidence="1">
    <location>
        <begin position="38"/>
        <end position="77"/>
    </location>
</feature>
<name>A0A7K6R0U6_9PASS</name>
<dbReference type="PANTHER" id="PTHR12783:SF5">
    <property type="entry name" value="RALA-BINDING PROTEIN 1"/>
    <property type="match status" value="1"/>
</dbReference>
<organism evidence="2 3">
    <name type="scientific">Climacteris rufus</name>
    <name type="common">rufous treecreeper</name>
    <dbReference type="NCBI Taxonomy" id="47695"/>
    <lineage>
        <taxon>Eukaryota</taxon>
        <taxon>Metazoa</taxon>
        <taxon>Chordata</taxon>
        <taxon>Craniata</taxon>
        <taxon>Vertebrata</taxon>
        <taxon>Euteleostomi</taxon>
        <taxon>Archelosauria</taxon>
        <taxon>Archosauria</taxon>
        <taxon>Dinosauria</taxon>
        <taxon>Saurischia</taxon>
        <taxon>Theropoda</taxon>
        <taxon>Coelurosauria</taxon>
        <taxon>Aves</taxon>
        <taxon>Neognathae</taxon>
        <taxon>Neoaves</taxon>
        <taxon>Telluraves</taxon>
        <taxon>Australaves</taxon>
        <taxon>Passeriformes</taxon>
        <taxon>Climacteridae</taxon>
        <taxon>Climacteris</taxon>
    </lineage>
</organism>
<proteinExistence type="predicted"/>
<dbReference type="PANTHER" id="PTHR12783">
    <property type="entry name" value="RALA BINDING PROTEIN 1 RALBP1"/>
    <property type="match status" value="1"/>
</dbReference>
<dbReference type="InterPro" id="IPR039767">
    <property type="entry name" value="RALBP1"/>
</dbReference>
<keyword evidence="3" id="KW-1185">Reference proteome</keyword>
<dbReference type="EMBL" id="VZRZ01006022">
    <property type="protein sequence ID" value="NWW78705.1"/>
    <property type="molecule type" value="Genomic_DNA"/>
</dbReference>
<comment type="caution">
    <text evidence="2">The sequence shown here is derived from an EMBL/GenBank/DDBJ whole genome shotgun (WGS) entry which is preliminary data.</text>
</comment>